<dbReference type="InterPro" id="IPR036868">
    <property type="entry name" value="TusA-like_sf"/>
</dbReference>
<dbReference type="AlphaFoldDB" id="A0A653A509"/>
<dbReference type="Pfam" id="PF01206">
    <property type="entry name" value="TusA"/>
    <property type="match status" value="1"/>
</dbReference>
<dbReference type="InterPro" id="IPR001455">
    <property type="entry name" value="TusA-like"/>
</dbReference>
<comment type="similarity">
    <text evidence="1">Belongs to the sulfur carrier protein TusA family.</text>
</comment>
<name>A0A653A509_UNCDX</name>
<protein>
    <recommendedName>
        <fullName evidence="2">UPF0033 domain-containing protein</fullName>
    </recommendedName>
</protein>
<feature type="domain" description="UPF0033" evidence="2">
    <location>
        <begin position="11"/>
        <end position="35"/>
    </location>
</feature>
<dbReference type="EMBL" id="UPXX01000018">
    <property type="protein sequence ID" value="VBB43054.1"/>
    <property type="molecule type" value="Genomic_DNA"/>
</dbReference>
<gene>
    <name evidence="3" type="ORF">TRIP_B250167</name>
</gene>
<proteinExistence type="inferred from homology"/>
<evidence type="ECO:0000313" key="3">
    <source>
        <dbReference type="EMBL" id="VBB43054.1"/>
    </source>
</evidence>
<dbReference type="Gene3D" id="3.30.110.40">
    <property type="entry name" value="TusA-like domain"/>
    <property type="match status" value="1"/>
</dbReference>
<dbReference type="PROSITE" id="PS01148">
    <property type="entry name" value="UPF0033"/>
    <property type="match status" value="1"/>
</dbReference>
<dbReference type="PANTHER" id="PTHR33279:SF2">
    <property type="entry name" value="SULFUR CARRIER PROTEIN TUSA"/>
    <property type="match status" value="1"/>
</dbReference>
<accession>A0A653A509</accession>
<sequence>MVDNVTPDQTLDCRGLSCPMPILKTKKLIGTMKSGQILEILGTDPGTRNDLPAFSKRSGHEYLGEKQDEGFSRFYIKVK</sequence>
<reference evidence="3" key="1">
    <citation type="submission" date="2018-07" db="EMBL/GenBank/DDBJ databases">
        <authorList>
            <consortium name="Genoscope - CEA"/>
            <person name="William W."/>
        </authorList>
    </citation>
    <scope>NUCLEOTIDE SEQUENCE</scope>
    <source>
        <strain evidence="3">IK1</strain>
    </source>
</reference>
<dbReference type="CDD" id="cd00291">
    <property type="entry name" value="SirA_YedF_YeeD"/>
    <property type="match status" value="1"/>
</dbReference>
<dbReference type="SUPFAM" id="SSF64307">
    <property type="entry name" value="SirA-like"/>
    <property type="match status" value="1"/>
</dbReference>
<evidence type="ECO:0000256" key="1">
    <source>
        <dbReference type="ARBA" id="ARBA00008984"/>
    </source>
</evidence>
<dbReference type="PANTHER" id="PTHR33279">
    <property type="entry name" value="SULFUR CARRIER PROTEIN YEDF-RELATED"/>
    <property type="match status" value="1"/>
</dbReference>
<organism evidence="3">
    <name type="scientific">Uncultured Desulfatiglans sp</name>
    <dbReference type="NCBI Taxonomy" id="1748965"/>
    <lineage>
        <taxon>Bacteria</taxon>
        <taxon>Pseudomonadati</taxon>
        <taxon>Thermodesulfobacteriota</taxon>
        <taxon>Desulfobacteria</taxon>
        <taxon>Desulfatiglandales</taxon>
        <taxon>Desulfatiglandaceae</taxon>
        <taxon>Desulfatiglans</taxon>
        <taxon>environmental samples</taxon>
    </lineage>
</organism>
<evidence type="ECO:0000259" key="2">
    <source>
        <dbReference type="PROSITE" id="PS01148"/>
    </source>
</evidence>